<reference evidence="10 11" key="1">
    <citation type="submission" date="2010-10" db="EMBL/GenBank/DDBJ databases">
        <title>Complete sequence of Mesorhizobium opportunistum WSM2075.</title>
        <authorList>
            <consortium name="US DOE Joint Genome Institute"/>
            <person name="Lucas S."/>
            <person name="Copeland A."/>
            <person name="Lapidus A."/>
            <person name="Cheng J.-F."/>
            <person name="Bruce D."/>
            <person name="Goodwin L."/>
            <person name="Pitluck S."/>
            <person name="Chertkov O."/>
            <person name="Misra M."/>
            <person name="Detter J.C."/>
            <person name="Han C."/>
            <person name="Tapia R."/>
            <person name="Land M."/>
            <person name="Hauser L."/>
            <person name="Kyrpides N."/>
            <person name="Ovchinnikova G."/>
            <person name="Mavrommatis K.M."/>
            <person name="Tiwari R.P."/>
            <person name="Howieson J.G."/>
            <person name="O'Hara G.W."/>
            <person name="Nandasena K.G."/>
            <person name="Woyke T."/>
        </authorList>
    </citation>
    <scope>NUCLEOTIDE SEQUENCE [LARGE SCALE GENOMIC DNA]</scope>
    <source>
        <strain evidence="11">LMG 24607 / HAMBI 3007 / WSM2075</strain>
    </source>
</reference>
<dbReference type="eggNOG" id="COG0489">
    <property type="taxonomic scope" value="Bacteria"/>
</dbReference>
<dbReference type="Pfam" id="PF02706">
    <property type="entry name" value="Wzz"/>
    <property type="match status" value="1"/>
</dbReference>
<accession>F7Y6U0</accession>
<dbReference type="AlphaFoldDB" id="F7Y6U0"/>
<evidence type="ECO:0000256" key="6">
    <source>
        <dbReference type="SAM" id="Phobius"/>
    </source>
</evidence>
<dbReference type="HOGENOM" id="CLU_009912_2_0_5"/>
<keyword evidence="2" id="KW-1003">Cell membrane</keyword>
<dbReference type="RefSeq" id="WP_013894100.1">
    <property type="nucleotide sequence ID" value="NC_015675.1"/>
</dbReference>
<dbReference type="InterPro" id="IPR027417">
    <property type="entry name" value="P-loop_NTPase"/>
</dbReference>
<dbReference type="Gene3D" id="3.40.50.300">
    <property type="entry name" value="P-loop containing nucleotide triphosphate hydrolases"/>
    <property type="match status" value="1"/>
</dbReference>
<dbReference type="InterPro" id="IPR002586">
    <property type="entry name" value="CobQ/CobB/MinD/ParA_Nub-bd_dom"/>
</dbReference>
<evidence type="ECO:0000256" key="3">
    <source>
        <dbReference type="ARBA" id="ARBA00022692"/>
    </source>
</evidence>
<dbReference type="SUPFAM" id="SSF52540">
    <property type="entry name" value="P-loop containing nucleoside triphosphate hydrolases"/>
    <property type="match status" value="1"/>
</dbReference>
<evidence type="ECO:0000256" key="2">
    <source>
        <dbReference type="ARBA" id="ARBA00022475"/>
    </source>
</evidence>
<keyword evidence="4 6" id="KW-1133">Transmembrane helix</keyword>
<dbReference type="Proteomes" id="UP000001623">
    <property type="component" value="Chromosome"/>
</dbReference>
<keyword evidence="5 6" id="KW-0472">Membrane</keyword>
<dbReference type="InterPro" id="IPR032807">
    <property type="entry name" value="GNVR"/>
</dbReference>
<dbReference type="STRING" id="536019.Mesop_2956"/>
<comment type="subcellular location">
    <subcellularLocation>
        <location evidence="1">Cell membrane</location>
        <topology evidence="1">Multi-pass membrane protein</topology>
    </subcellularLocation>
</comment>
<dbReference type="EMBL" id="CP002279">
    <property type="protein sequence ID" value="AEH87410.1"/>
    <property type="molecule type" value="Genomic_DNA"/>
</dbReference>
<organism evidence="10 11">
    <name type="scientific">Mesorhizobium opportunistum (strain LMG 24607 / HAMBI 3007 / WSM2075)</name>
    <dbReference type="NCBI Taxonomy" id="536019"/>
    <lineage>
        <taxon>Bacteria</taxon>
        <taxon>Pseudomonadati</taxon>
        <taxon>Pseudomonadota</taxon>
        <taxon>Alphaproteobacteria</taxon>
        <taxon>Hyphomicrobiales</taxon>
        <taxon>Phyllobacteriaceae</taxon>
        <taxon>Mesorhizobium</taxon>
    </lineage>
</organism>
<protein>
    <submittedName>
        <fullName evidence="10">Lipopolysaccharide biosynthesis protein</fullName>
    </submittedName>
</protein>
<keyword evidence="3 6" id="KW-0812">Transmembrane</keyword>
<evidence type="ECO:0000259" key="9">
    <source>
        <dbReference type="Pfam" id="PF13807"/>
    </source>
</evidence>
<evidence type="ECO:0000256" key="5">
    <source>
        <dbReference type="ARBA" id="ARBA00023136"/>
    </source>
</evidence>
<evidence type="ECO:0000259" key="7">
    <source>
        <dbReference type="Pfam" id="PF01656"/>
    </source>
</evidence>
<proteinExistence type="predicted"/>
<dbReference type="Pfam" id="PF13807">
    <property type="entry name" value="GNVR"/>
    <property type="match status" value="1"/>
</dbReference>
<dbReference type="GO" id="GO:0004713">
    <property type="term" value="F:protein tyrosine kinase activity"/>
    <property type="evidence" value="ECO:0007669"/>
    <property type="project" value="TreeGrafter"/>
</dbReference>
<dbReference type="InterPro" id="IPR050445">
    <property type="entry name" value="Bact_polysacc_biosynth/exp"/>
</dbReference>
<name>F7Y6U0_MESOW</name>
<dbReference type="InterPro" id="IPR003856">
    <property type="entry name" value="LPS_length_determ_N"/>
</dbReference>
<evidence type="ECO:0000259" key="8">
    <source>
        <dbReference type="Pfam" id="PF02706"/>
    </source>
</evidence>
<feature type="domain" description="Polysaccharide chain length determinant N-terminal" evidence="8">
    <location>
        <begin position="6"/>
        <end position="97"/>
    </location>
</feature>
<dbReference type="KEGG" id="mop:Mesop_2956"/>
<evidence type="ECO:0000256" key="4">
    <source>
        <dbReference type="ARBA" id="ARBA00022989"/>
    </source>
</evidence>
<gene>
    <name evidence="10" type="ordered locus">Mesop_2956</name>
</gene>
<dbReference type="eggNOG" id="COG3206">
    <property type="taxonomic scope" value="Bacteria"/>
</dbReference>
<sequence length="604" mass="65882">MSHEFISLHDVFYFVRQYTVFISAFCVAGLLLSTFYVITSDPIYSARTQILIEPKIPRGLQQQQPAEVNLSLDTAQVESQLAVLRSQKIAMMVIDDLGLMNDPSFRDIHGPGIGTRIRRAWASIVDAASLHDHGGYAALENFPWSDDKQTEVRQPESERERVAVEVFDEGLEVQRVGVSYAIDITFQSLEPALSARIANATADAFVREQVQTTTQAAGEGIVWLEKRMQEVGNQMNEATRIAQEFRAKHDYSIDQNQTPVGGQDGVAGGDRQTTLEQLEVTADTYRKMYESLLAAYTNSVDQQPYLIANARVITSATSPKVESWPRKKLILAFGGLAGLVAGIGFAVARRSLDRNVRSAQQIGRELGLACIGELPHVRFKRGGFGRLDEVLREPQSVFAASLKSAKLSINVARGPSQARIGITSVSPGDGKATVVSNLAALYAVSGIQTLVVNADNNSAVANDLLKTPNFDVFDQESVDAKGHVRKIQLIEETGYYCLKSSESGAGNLIIAKNLENVLKEVGLYYKMTLVDLPPFTSGSDTLSICPMLAGVIVVAQWGVTSMDQLAELVATLRNNNSTVLGVILTKVHSASTRDHRKLAAQAPR</sequence>
<evidence type="ECO:0000256" key="1">
    <source>
        <dbReference type="ARBA" id="ARBA00004651"/>
    </source>
</evidence>
<feature type="transmembrane region" description="Helical" evidence="6">
    <location>
        <begin position="329"/>
        <end position="348"/>
    </location>
</feature>
<dbReference type="PANTHER" id="PTHR32309">
    <property type="entry name" value="TYROSINE-PROTEIN KINASE"/>
    <property type="match status" value="1"/>
</dbReference>
<evidence type="ECO:0000313" key="10">
    <source>
        <dbReference type="EMBL" id="AEH87410.1"/>
    </source>
</evidence>
<feature type="domain" description="Tyrosine-protein kinase G-rich" evidence="9">
    <location>
        <begin position="272"/>
        <end position="350"/>
    </location>
</feature>
<dbReference type="GO" id="GO:0005886">
    <property type="term" value="C:plasma membrane"/>
    <property type="evidence" value="ECO:0007669"/>
    <property type="project" value="UniProtKB-SubCell"/>
</dbReference>
<feature type="transmembrane region" description="Helical" evidence="6">
    <location>
        <begin position="20"/>
        <end position="38"/>
    </location>
</feature>
<feature type="domain" description="CobQ/CobB/MinD/ParA nucleotide binding" evidence="7">
    <location>
        <begin position="422"/>
        <end position="594"/>
    </location>
</feature>
<evidence type="ECO:0000313" key="11">
    <source>
        <dbReference type="Proteomes" id="UP000001623"/>
    </source>
</evidence>
<dbReference type="Pfam" id="PF01656">
    <property type="entry name" value="CbiA"/>
    <property type="match status" value="1"/>
</dbReference>
<dbReference type="PANTHER" id="PTHR32309:SF13">
    <property type="entry name" value="FERRIC ENTEROBACTIN TRANSPORT PROTEIN FEPE"/>
    <property type="match status" value="1"/>
</dbReference>